<feature type="region of interest" description="Disordered" evidence="4">
    <location>
        <begin position="1"/>
        <end position="28"/>
    </location>
</feature>
<dbReference type="CDD" id="cd00090">
    <property type="entry name" value="HTH_ARSR"/>
    <property type="match status" value="1"/>
</dbReference>
<dbReference type="SMART" id="SM00418">
    <property type="entry name" value="HTH_ARSR"/>
    <property type="match status" value="1"/>
</dbReference>
<comment type="caution">
    <text evidence="6">The sequence shown here is derived from an EMBL/GenBank/DDBJ whole genome shotgun (WGS) entry which is preliminary data.</text>
</comment>
<dbReference type="PANTHER" id="PTHR33154">
    <property type="entry name" value="TRANSCRIPTIONAL REGULATOR, ARSR FAMILY"/>
    <property type="match status" value="1"/>
</dbReference>
<evidence type="ECO:0000256" key="2">
    <source>
        <dbReference type="ARBA" id="ARBA00023125"/>
    </source>
</evidence>
<feature type="compositionally biased region" description="Low complexity" evidence="4">
    <location>
        <begin position="258"/>
        <end position="269"/>
    </location>
</feature>
<evidence type="ECO:0000313" key="6">
    <source>
        <dbReference type="EMBL" id="NYJ77672.1"/>
    </source>
</evidence>
<accession>A0A7Z0GKG8</accession>
<feature type="compositionally biased region" description="Acidic residues" evidence="4">
    <location>
        <begin position="229"/>
        <end position="243"/>
    </location>
</feature>
<evidence type="ECO:0000256" key="1">
    <source>
        <dbReference type="ARBA" id="ARBA00023015"/>
    </source>
</evidence>
<dbReference type="InterPro" id="IPR000835">
    <property type="entry name" value="HTH_MarR-typ"/>
</dbReference>
<proteinExistence type="predicted"/>
<dbReference type="Pfam" id="PF01047">
    <property type="entry name" value="MarR"/>
    <property type="match status" value="1"/>
</dbReference>
<feature type="domain" description="HTH arsR-type" evidence="5">
    <location>
        <begin position="39"/>
        <end position="120"/>
    </location>
</feature>
<gene>
    <name evidence="6" type="ORF">HNR09_001083</name>
</gene>
<feature type="region of interest" description="Disordered" evidence="4">
    <location>
        <begin position="216"/>
        <end position="269"/>
    </location>
</feature>
<evidence type="ECO:0000256" key="4">
    <source>
        <dbReference type="SAM" id="MobiDB-lite"/>
    </source>
</evidence>
<dbReference type="InterPro" id="IPR036390">
    <property type="entry name" value="WH_DNA-bd_sf"/>
</dbReference>
<dbReference type="InterPro" id="IPR051081">
    <property type="entry name" value="HTH_MetalResp_TranReg"/>
</dbReference>
<dbReference type="InterPro" id="IPR011991">
    <property type="entry name" value="ArsR-like_HTH"/>
</dbReference>
<reference evidence="6 7" key="1">
    <citation type="submission" date="2020-07" db="EMBL/GenBank/DDBJ databases">
        <title>Sequencing the genomes of 1000 actinobacteria strains.</title>
        <authorList>
            <person name="Klenk H.-P."/>
        </authorList>
    </citation>
    <scope>NUCLEOTIDE SEQUENCE [LARGE SCALE GENOMIC DNA]</scope>
    <source>
        <strain evidence="6 7">DSM 15475</strain>
    </source>
</reference>
<organism evidence="6 7">
    <name type="scientific">Nesterenkonia xinjiangensis</name>
    <dbReference type="NCBI Taxonomy" id="225327"/>
    <lineage>
        <taxon>Bacteria</taxon>
        <taxon>Bacillati</taxon>
        <taxon>Actinomycetota</taxon>
        <taxon>Actinomycetes</taxon>
        <taxon>Micrococcales</taxon>
        <taxon>Micrococcaceae</taxon>
        <taxon>Nesterenkonia</taxon>
    </lineage>
</organism>
<dbReference type="SUPFAM" id="SSF46785">
    <property type="entry name" value="Winged helix' DNA-binding domain"/>
    <property type="match status" value="1"/>
</dbReference>
<dbReference type="Proteomes" id="UP000535437">
    <property type="component" value="Unassembled WGS sequence"/>
</dbReference>
<dbReference type="Gene3D" id="1.10.10.10">
    <property type="entry name" value="Winged helix-like DNA-binding domain superfamily/Winged helix DNA-binding domain"/>
    <property type="match status" value="1"/>
</dbReference>
<dbReference type="AlphaFoldDB" id="A0A7Z0GKG8"/>
<dbReference type="PANTHER" id="PTHR33154:SF15">
    <property type="entry name" value="REGULATORY PROTEIN ARSR"/>
    <property type="match status" value="1"/>
</dbReference>
<keyword evidence="7" id="KW-1185">Reference proteome</keyword>
<dbReference type="InterPro" id="IPR036388">
    <property type="entry name" value="WH-like_DNA-bd_sf"/>
</dbReference>
<name>A0A7Z0GKG8_9MICC</name>
<evidence type="ECO:0000259" key="5">
    <source>
        <dbReference type="SMART" id="SM00418"/>
    </source>
</evidence>
<sequence>MSPRAAFADQDDVSTGAPAPEAGHDHADLPPAVVIKDVQAIRALAHEARLTALDELFGTHRVYTATELAEQCDVTPSAMSYHLRALEKYGYIRRVERHGDGRNRYWQAAARRLRISGFDSSAHAKNAYANAQIKSLQRRISDEILRREQRGPSSEELHPILSSGILSLDGDRAQEFKQRLYALVAEYEQACNEHPEEDPDMRLHYFVSAIEEPVRSAAATPAQAGSGEDAAEDAGEDAGEDTGADSGGHSGAAPEFGASPVAPADASSP</sequence>
<dbReference type="EMBL" id="JACCFY010000001">
    <property type="protein sequence ID" value="NYJ77672.1"/>
    <property type="molecule type" value="Genomic_DNA"/>
</dbReference>
<evidence type="ECO:0000313" key="7">
    <source>
        <dbReference type="Proteomes" id="UP000535437"/>
    </source>
</evidence>
<dbReference type="RefSeq" id="WP_179541123.1">
    <property type="nucleotide sequence ID" value="NZ_BAAALL010000002.1"/>
</dbReference>
<keyword evidence="3" id="KW-0804">Transcription</keyword>
<protein>
    <submittedName>
        <fullName evidence="6">DNA-binding transcriptional ArsR family regulator</fullName>
    </submittedName>
</protein>
<dbReference type="InterPro" id="IPR001845">
    <property type="entry name" value="HTH_ArsR_DNA-bd_dom"/>
</dbReference>
<keyword evidence="2 6" id="KW-0238">DNA-binding</keyword>
<dbReference type="GO" id="GO:0003700">
    <property type="term" value="F:DNA-binding transcription factor activity"/>
    <property type="evidence" value="ECO:0007669"/>
    <property type="project" value="InterPro"/>
</dbReference>
<dbReference type="GO" id="GO:0003677">
    <property type="term" value="F:DNA binding"/>
    <property type="evidence" value="ECO:0007669"/>
    <property type="project" value="UniProtKB-KW"/>
</dbReference>
<keyword evidence="1" id="KW-0805">Transcription regulation</keyword>
<evidence type="ECO:0000256" key="3">
    <source>
        <dbReference type="ARBA" id="ARBA00023163"/>
    </source>
</evidence>